<dbReference type="EMBL" id="VOHM01000024">
    <property type="protein sequence ID" value="TWT22937.1"/>
    <property type="molecule type" value="Genomic_DNA"/>
</dbReference>
<dbReference type="InterPro" id="IPR011733">
    <property type="entry name" value="CHP02185_IM"/>
</dbReference>
<keyword evidence="1" id="KW-0472">Membrane</keyword>
<feature type="transmembrane region" description="Helical" evidence="1">
    <location>
        <begin position="61"/>
        <end position="77"/>
    </location>
</feature>
<feature type="transmembrane region" description="Helical" evidence="1">
    <location>
        <begin position="37"/>
        <end position="56"/>
    </location>
</feature>
<feature type="transmembrane region" description="Helical" evidence="1">
    <location>
        <begin position="12"/>
        <end position="31"/>
    </location>
</feature>
<name>A0A5C5UAH1_9CORY</name>
<dbReference type="RefSeq" id="WP_146325232.1">
    <property type="nucleotide sequence ID" value="NZ_BAABLR010000016.1"/>
</dbReference>
<evidence type="ECO:0000313" key="3">
    <source>
        <dbReference type="Proteomes" id="UP000320791"/>
    </source>
</evidence>
<dbReference type="AlphaFoldDB" id="A0A5C5UAH1"/>
<organism evidence="2 3">
    <name type="scientific">Corynebacterium canis</name>
    <dbReference type="NCBI Taxonomy" id="679663"/>
    <lineage>
        <taxon>Bacteria</taxon>
        <taxon>Bacillati</taxon>
        <taxon>Actinomycetota</taxon>
        <taxon>Actinomycetes</taxon>
        <taxon>Mycobacteriales</taxon>
        <taxon>Corynebacteriaceae</taxon>
        <taxon>Corynebacterium</taxon>
    </lineage>
</organism>
<feature type="transmembrane region" description="Helical" evidence="1">
    <location>
        <begin position="158"/>
        <end position="179"/>
    </location>
</feature>
<dbReference type="OrthoDB" id="9781459at2"/>
<keyword evidence="1" id="KW-0812">Transmembrane</keyword>
<dbReference type="Pfam" id="PF09605">
    <property type="entry name" value="Trep_Strep"/>
    <property type="match status" value="1"/>
</dbReference>
<evidence type="ECO:0000256" key="1">
    <source>
        <dbReference type="SAM" id="Phobius"/>
    </source>
</evidence>
<dbReference type="NCBIfam" id="TIGR02185">
    <property type="entry name" value="Trep_Strep"/>
    <property type="match status" value="1"/>
</dbReference>
<keyword evidence="1" id="KW-1133">Transmembrane helix</keyword>
<dbReference type="Proteomes" id="UP000320791">
    <property type="component" value="Unassembled WGS sequence"/>
</dbReference>
<feature type="transmembrane region" description="Helical" evidence="1">
    <location>
        <begin position="83"/>
        <end position="100"/>
    </location>
</feature>
<keyword evidence="3" id="KW-1185">Reference proteome</keyword>
<comment type="caution">
    <text evidence="2">The sequence shown here is derived from an EMBL/GenBank/DDBJ whole genome shotgun (WGS) entry which is preliminary data.</text>
</comment>
<evidence type="ECO:0000313" key="2">
    <source>
        <dbReference type="EMBL" id="TWT22937.1"/>
    </source>
</evidence>
<sequence>MKLTPRDFINVGVFAALYFVVIFATGMIGLVGPAFMFVGWFAGIMLGGIVITLYILRTPKFGALTLLNVIVAILFVLTGHYVGTVVVGIVIGLIADFIITRDLQKLSSRIPLAYAINSLIMIGPLLPIFINADAYYQDVLKGMGEEYTTAMRELLQPWVIGVWAVAVIIIGYLGGLLGVRACRKHFTRAGLA</sequence>
<protein>
    <submittedName>
        <fullName evidence="2">MptD family putative ECF transporter S component</fullName>
    </submittedName>
</protein>
<gene>
    <name evidence="2" type="ORF">FRX94_10225</name>
</gene>
<proteinExistence type="predicted"/>
<feature type="transmembrane region" description="Helical" evidence="1">
    <location>
        <begin position="112"/>
        <end position="130"/>
    </location>
</feature>
<reference evidence="2 3" key="1">
    <citation type="submission" date="2019-08" db="EMBL/GenBank/DDBJ databases">
        <authorList>
            <person name="Lei W."/>
        </authorList>
    </citation>
    <scope>NUCLEOTIDE SEQUENCE [LARGE SCALE GENOMIC DNA]</scope>
    <source>
        <strain evidence="2 3">CCUG 58627</strain>
    </source>
</reference>
<accession>A0A5C5UAH1</accession>